<gene>
    <name evidence="2" type="ORF">PIB30_113519</name>
</gene>
<feature type="region of interest" description="Disordered" evidence="1">
    <location>
        <begin position="66"/>
        <end position="112"/>
    </location>
</feature>
<evidence type="ECO:0000256" key="1">
    <source>
        <dbReference type="SAM" id="MobiDB-lite"/>
    </source>
</evidence>
<evidence type="ECO:0000313" key="3">
    <source>
        <dbReference type="Proteomes" id="UP001341840"/>
    </source>
</evidence>
<dbReference type="EMBL" id="JASCZI010220739">
    <property type="protein sequence ID" value="MED6203229.1"/>
    <property type="molecule type" value="Genomic_DNA"/>
</dbReference>
<proteinExistence type="predicted"/>
<accession>A0ABU6XZW8</accession>
<comment type="caution">
    <text evidence="2">The sequence shown here is derived from an EMBL/GenBank/DDBJ whole genome shotgun (WGS) entry which is preliminary data.</text>
</comment>
<keyword evidence="3" id="KW-1185">Reference proteome</keyword>
<organism evidence="2 3">
    <name type="scientific">Stylosanthes scabra</name>
    <dbReference type="NCBI Taxonomy" id="79078"/>
    <lineage>
        <taxon>Eukaryota</taxon>
        <taxon>Viridiplantae</taxon>
        <taxon>Streptophyta</taxon>
        <taxon>Embryophyta</taxon>
        <taxon>Tracheophyta</taxon>
        <taxon>Spermatophyta</taxon>
        <taxon>Magnoliopsida</taxon>
        <taxon>eudicotyledons</taxon>
        <taxon>Gunneridae</taxon>
        <taxon>Pentapetalae</taxon>
        <taxon>rosids</taxon>
        <taxon>fabids</taxon>
        <taxon>Fabales</taxon>
        <taxon>Fabaceae</taxon>
        <taxon>Papilionoideae</taxon>
        <taxon>50 kb inversion clade</taxon>
        <taxon>dalbergioids sensu lato</taxon>
        <taxon>Dalbergieae</taxon>
        <taxon>Pterocarpus clade</taxon>
        <taxon>Stylosanthes</taxon>
    </lineage>
</organism>
<feature type="compositionally biased region" description="Low complexity" evidence="1">
    <location>
        <begin position="66"/>
        <end position="82"/>
    </location>
</feature>
<reference evidence="2 3" key="1">
    <citation type="journal article" date="2023" name="Plants (Basel)">
        <title>Bridging the Gap: Combining Genomics and Transcriptomics Approaches to Understand Stylosanthes scabra, an Orphan Legume from the Brazilian Caatinga.</title>
        <authorList>
            <person name="Ferreira-Neto J.R.C."/>
            <person name="da Silva M.D."/>
            <person name="Binneck E."/>
            <person name="de Melo N.F."/>
            <person name="da Silva R.H."/>
            <person name="de Melo A.L.T.M."/>
            <person name="Pandolfi V."/>
            <person name="Bustamante F.O."/>
            <person name="Brasileiro-Vidal A.C."/>
            <person name="Benko-Iseppon A.M."/>
        </authorList>
    </citation>
    <scope>NUCLEOTIDE SEQUENCE [LARGE SCALE GENOMIC DNA]</scope>
    <source>
        <tissue evidence="2">Leaves</tissue>
    </source>
</reference>
<feature type="non-terminal residue" evidence="2">
    <location>
        <position position="164"/>
    </location>
</feature>
<protein>
    <submittedName>
        <fullName evidence="2">Uncharacterized protein</fullName>
    </submittedName>
</protein>
<evidence type="ECO:0000313" key="2">
    <source>
        <dbReference type="EMBL" id="MED6203229.1"/>
    </source>
</evidence>
<sequence length="164" mass="18706">MYTPKADEVYSEDDDEDDLIVTQARKKDWKRNQGAGINLKKAREEIMLEDDGLVVDSDSDVDLGDVFGNNTNAAGDDATNEAYDVHSDGNDSWESLEMKTPPNSEDEDDHTKSAMPVFKEGLKFGEVRLEVEMKFKNKRDFMEAVREFTLQEGRRIVFKRNESS</sequence>
<dbReference type="Proteomes" id="UP001341840">
    <property type="component" value="Unassembled WGS sequence"/>
</dbReference>
<name>A0ABU6XZW8_9FABA</name>